<dbReference type="CDD" id="cd00707">
    <property type="entry name" value="Pancreat_lipase_like"/>
    <property type="match status" value="1"/>
</dbReference>
<dbReference type="InterPro" id="IPR029058">
    <property type="entry name" value="AB_hydrolase_fold"/>
</dbReference>
<dbReference type="InterPro" id="IPR013818">
    <property type="entry name" value="Lipase"/>
</dbReference>
<protein>
    <recommendedName>
        <fullName evidence="8">Triacylglycerol lipase</fullName>
        <ecNumber evidence="8">3.1.1.3</ecNumber>
    </recommendedName>
    <alternativeName>
        <fullName evidence="8">Pancreatic lipase</fullName>
    </alternativeName>
</protein>
<dbReference type="FunFam" id="3.40.50.1820:FF:000033">
    <property type="entry name" value="Pancreatic triacylglycerol lipase"/>
    <property type="match status" value="1"/>
</dbReference>
<gene>
    <name evidence="10" type="ORF">GDO54_004053</name>
</gene>
<dbReference type="GO" id="GO:0005615">
    <property type="term" value="C:extracellular space"/>
    <property type="evidence" value="ECO:0007669"/>
    <property type="project" value="TreeGrafter"/>
</dbReference>
<dbReference type="SUPFAM" id="SSF49723">
    <property type="entry name" value="Lipase/lipooxygenase domain (PLAT/LH2 domain)"/>
    <property type="match status" value="1"/>
</dbReference>
<evidence type="ECO:0000313" key="10">
    <source>
        <dbReference type="EMBL" id="DBA14761.1"/>
    </source>
</evidence>
<dbReference type="PANTHER" id="PTHR11610:SF182">
    <property type="entry name" value="TRIACYLGLYCEROL LIPASE"/>
    <property type="match status" value="1"/>
</dbReference>
<reference evidence="10" key="1">
    <citation type="thesis" date="2020" institute="ProQuest LLC" country="789 East Eisenhower Parkway, Ann Arbor, MI, USA">
        <title>Comparative Genomics and Chromosome Evolution.</title>
        <authorList>
            <person name="Mudd A.B."/>
        </authorList>
    </citation>
    <scope>NUCLEOTIDE SEQUENCE</scope>
    <source>
        <strain evidence="10">1538</strain>
        <tissue evidence="10">Blood</tissue>
    </source>
</reference>
<evidence type="ECO:0000256" key="2">
    <source>
        <dbReference type="ARBA" id="ARBA00010701"/>
    </source>
</evidence>
<evidence type="ECO:0000256" key="3">
    <source>
        <dbReference type="ARBA" id="ARBA00022525"/>
    </source>
</evidence>
<feature type="binding site" evidence="6">
    <location>
        <position position="212"/>
    </location>
    <ligand>
        <name>Ca(2+)</name>
        <dbReference type="ChEBI" id="CHEBI:29108"/>
    </ligand>
</feature>
<proteinExistence type="inferred from homology"/>
<dbReference type="PRINTS" id="PR00823">
    <property type="entry name" value="PANCLIPASE"/>
</dbReference>
<dbReference type="EMBL" id="DYDO01000012">
    <property type="protein sequence ID" value="DBA14761.1"/>
    <property type="molecule type" value="Genomic_DNA"/>
</dbReference>
<feature type="binding site" evidence="6">
    <location>
        <position position="214"/>
    </location>
    <ligand>
        <name>Ca(2+)</name>
        <dbReference type="ChEBI" id="CHEBI:29108"/>
    </ligand>
</feature>
<name>A0AAV2ZEX6_PYXAD</name>
<evidence type="ECO:0000256" key="8">
    <source>
        <dbReference type="RuleBase" id="RU362046"/>
    </source>
</evidence>
<keyword evidence="6" id="KW-0106">Calcium</keyword>
<dbReference type="SUPFAM" id="SSF53474">
    <property type="entry name" value="alpha/beta-Hydrolases"/>
    <property type="match status" value="1"/>
</dbReference>
<feature type="active site" description="Charge relay system" evidence="5">
    <location>
        <position position="275"/>
    </location>
</feature>
<dbReference type="AlphaFoldDB" id="A0AAV2ZEX6"/>
<evidence type="ECO:0000256" key="4">
    <source>
        <dbReference type="ARBA" id="ARBA00023157"/>
    </source>
</evidence>
<dbReference type="InterPro" id="IPR033906">
    <property type="entry name" value="Lipase_N"/>
</dbReference>
<evidence type="ECO:0000256" key="7">
    <source>
        <dbReference type="RuleBase" id="RU004262"/>
    </source>
</evidence>
<comment type="subcellular location">
    <subcellularLocation>
        <location evidence="1 8">Secreted</location>
    </subcellularLocation>
</comment>
<keyword evidence="8" id="KW-0732">Signal</keyword>
<comment type="similarity">
    <text evidence="2 7">Belongs to the AB hydrolase superfamily. Lipase family.</text>
</comment>
<dbReference type="InterPro" id="IPR016272">
    <property type="entry name" value="Lipase_LIPH"/>
</dbReference>
<feature type="active site" description="Charge relay system" evidence="5">
    <location>
        <position position="198"/>
    </location>
</feature>
<dbReference type="PANTHER" id="PTHR11610">
    <property type="entry name" value="LIPASE"/>
    <property type="match status" value="1"/>
</dbReference>
<dbReference type="PIRSF" id="PIRSF000865">
    <property type="entry name" value="Lipoprotein_lipase_LIPH"/>
    <property type="match status" value="1"/>
</dbReference>
<dbReference type="Gene3D" id="2.60.60.20">
    <property type="entry name" value="PLAT/LH2 domain"/>
    <property type="match status" value="1"/>
</dbReference>
<feature type="signal peptide" evidence="8">
    <location>
        <begin position="1"/>
        <end position="19"/>
    </location>
</feature>
<feature type="domain" description="Lipase" evidence="9">
    <location>
        <begin position="20"/>
        <end position="344"/>
    </location>
</feature>
<feature type="active site" description="Nucleophile" evidence="5">
    <location>
        <position position="175"/>
    </location>
</feature>
<evidence type="ECO:0000313" key="11">
    <source>
        <dbReference type="Proteomes" id="UP001181693"/>
    </source>
</evidence>
<keyword evidence="11" id="KW-1185">Reference proteome</keyword>
<organism evidence="10 11">
    <name type="scientific">Pyxicephalus adspersus</name>
    <name type="common">African bullfrog</name>
    <dbReference type="NCBI Taxonomy" id="30357"/>
    <lineage>
        <taxon>Eukaryota</taxon>
        <taxon>Metazoa</taxon>
        <taxon>Chordata</taxon>
        <taxon>Craniata</taxon>
        <taxon>Vertebrata</taxon>
        <taxon>Euteleostomi</taxon>
        <taxon>Amphibia</taxon>
        <taxon>Batrachia</taxon>
        <taxon>Anura</taxon>
        <taxon>Neobatrachia</taxon>
        <taxon>Ranoidea</taxon>
        <taxon>Pyxicephalidae</taxon>
        <taxon>Pyxicephalinae</taxon>
        <taxon>Pyxicephalus</taxon>
    </lineage>
</organism>
<dbReference type="EC" id="3.1.1.3" evidence="8"/>
<feature type="binding site" evidence="6">
    <location>
        <position position="209"/>
    </location>
    <ligand>
        <name>Ca(2+)</name>
        <dbReference type="ChEBI" id="CHEBI:29108"/>
    </ligand>
</feature>
<sequence length="441" mass="49380">MKTLTPIILYYMILGATRGKEVCYGDLDCFPDDPPWSGTPQRWKSLQPWTPEEINTKFFLLTPLNPEHHQTISARDIAGLRNSSFSASWKTIFIVHGMDDRAENNWVSDMCHELLAIEDVNCIGVDWRRGSGNLLQYYQAANNGRVVGAEIALLIQKLQIIFNYNSSNIHIIGHSLGAHIAGEAGKRTPGVGRITGLDPARLLFEDTAEEVRLDPSDANFVDVIHTDTMAIIGLGIIKPIGHYDFYPNGGQHMAGCPHKLAFLGKDILETIACNHFRAFRYYTHSIRSPEGFRSYPCNSYKNFISGSCFPCPPQGCPTMGHHSEKYYNPGEQKRKFYLNTGWSPPHFSSWRYKISLSLAGTSMLTPGENYTEFSDSSVMVHPLDHVTFHWIASLFNFLRKQLGAPRIYIQTGEEGTISSFCANGTVLDNVSQVMDLCGDLS</sequence>
<accession>A0AAV2ZEX6</accession>
<dbReference type="GO" id="GO:0046872">
    <property type="term" value="F:metal ion binding"/>
    <property type="evidence" value="ECO:0007669"/>
    <property type="project" value="UniProtKB-KW"/>
</dbReference>
<evidence type="ECO:0000259" key="9">
    <source>
        <dbReference type="Pfam" id="PF00151"/>
    </source>
</evidence>
<dbReference type="Proteomes" id="UP001181693">
    <property type="component" value="Unassembled WGS sequence"/>
</dbReference>
<keyword evidence="8" id="KW-0443">Lipid metabolism</keyword>
<evidence type="ECO:0000256" key="6">
    <source>
        <dbReference type="PIRSR" id="PIRSR000865-2"/>
    </source>
</evidence>
<comment type="catalytic activity">
    <reaction evidence="8">
        <text>a triacylglycerol + H2O = a diacylglycerol + a fatty acid + H(+)</text>
        <dbReference type="Rhea" id="RHEA:12044"/>
        <dbReference type="ChEBI" id="CHEBI:15377"/>
        <dbReference type="ChEBI" id="CHEBI:15378"/>
        <dbReference type="ChEBI" id="CHEBI:17855"/>
        <dbReference type="ChEBI" id="CHEBI:18035"/>
        <dbReference type="ChEBI" id="CHEBI:28868"/>
        <dbReference type="EC" id="3.1.1.3"/>
    </reaction>
</comment>
<dbReference type="InterPro" id="IPR000734">
    <property type="entry name" value="TAG_lipase"/>
</dbReference>
<dbReference type="Gene3D" id="3.40.50.1820">
    <property type="entry name" value="alpha/beta hydrolase"/>
    <property type="match status" value="1"/>
</dbReference>
<dbReference type="InterPro" id="IPR036392">
    <property type="entry name" value="PLAT/LH2_dom_sf"/>
</dbReference>
<dbReference type="InterPro" id="IPR002331">
    <property type="entry name" value="Lipase_panc"/>
</dbReference>
<feature type="chain" id="PRO_5043088981" description="Triacylglycerol lipase" evidence="8">
    <location>
        <begin position="20"/>
        <end position="441"/>
    </location>
</feature>
<dbReference type="GO" id="GO:0004465">
    <property type="term" value="F:lipoprotein lipase activity"/>
    <property type="evidence" value="ECO:0007669"/>
    <property type="project" value="TreeGrafter"/>
</dbReference>
<keyword evidence="3 8" id="KW-0964">Secreted</keyword>
<keyword evidence="8" id="KW-0442">Lipid degradation</keyword>
<feature type="binding site" evidence="6">
    <location>
        <position position="217"/>
    </location>
    <ligand>
        <name>Ca(2+)</name>
        <dbReference type="ChEBI" id="CHEBI:29108"/>
    </ligand>
</feature>
<evidence type="ECO:0000256" key="1">
    <source>
        <dbReference type="ARBA" id="ARBA00004613"/>
    </source>
</evidence>
<dbReference type="PRINTS" id="PR00821">
    <property type="entry name" value="TAGLIPASE"/>
</dbReference>
<dbReference type="Pfam" id="PF00151">
    <property type="entry name" value="Lipase"/>
    <property type="match status" value="1"/>
</dbReference>
<evidence type="ECO:0000256" key="5">
    <source>
        <dbReference type="PIRSR" id="PIRSR000865-1"/>
    </source>
</evidence>
<keyword evidence="6" id="KW-0479">Metal-binding</keyword>
<dbReference type="GO" id="GO:0016042">
    <property type="term" value="P:lipid catabolic process"/>
    <property type="evidence" value="ECO:0007669"/>
    <property type="project" value="UniProtKB-KW"/>
</dbReference>
<keyword evidence="4 8" id="KW-1015">Disulfide bond</keyword>
<comment type="caution">
    <text evidence="10">The sequence shown here is derived from an EMBL/GenBank/DDBJ whole genome shotgun (WGS) entry which is preliminary data.</text>
</comment>